<dbReference type="SMART" id="SM00695">
    <property type="entry name" value="DUSP"/>
    <property type="match status" value="1"/>
</dbReference>
<name>A0A4S8JVZ4_MUSBA</name>
<dbReference type="GO" id="GO:0004843">
    <property type="term" value="F:cysteine-type deubiquitinase activity"/>
    <property type="evidence" value="ECO:0007669"/>
    <property type="project" value="InterPro"/>
</dbReference>
<accession>A0A4S8JVZ4</accession>
<dbReference type="Pfam" id="PF06337">
    <property type="entry name" value="DUSP"/>
    <property type="match status" value="1"/>
</dbReference>
<feature type="domain" description="DUSP" evidence="1">
    <location>
        <begin position="18"/>
        <end position="125"/>
    </location>
</feature>
<dbReference type="InterPro" id="IPR035927">
    <property type="entry name" value="DUSP-like_sf"/>
</dbReference>
<dbReference type="Gene3D" id="3.30.2230.10">
    <property type="entry name" value="DUSP-like"/>
    <property type="match status" value="1"/>
</dbReference>
<evidence type="ECO:0000313" key="3">
    <source>
        <dbReference type="Proteomes" id="UP000317650"/>
    </source>
</evidence>
<dbReference type="STRING" id="52838.A0A4S8JVZ4"/>
<comment type="caution">
    <text evidence="2">The sequence shown here is derived from an EMBL/GenBank/DDBJ whole genome shotgun (WGS) entry which is preliminary data.</text>
</comment>
<proteinExistence type="predicted"/>
<gene>
    <name evidence="2" type="ORF">C4D60_Mb05t13840</name>
</gene>
<dbReference type="EMBL" id="PYDT01000003">
    <property type="protein sequence ID" value="THU66409.1"/>
    <property type="molecule type" value="Genomic_DNA"/>
</dbReference>
<evidence type="ECO:0000313" key="2">
    <source>
        <dbReference type="EMBL" id="THU66409.1"/>
    </source>
</evidence>
<organism evidence="2 3">
    <name type="scientific">Musa balbisiana</name>
    <name type="common">Banana</name>
    <dbReference type="NCBI Taxonomy" id="52838"/>
    <lineage>
        <taxon>Eukaryota</taxon>
        <taxon>Viridiplantae</taxon>
        <taxon>Streptophyta</taxon>
        <taxon>Embryophyta</taxon>
        <taxon>Tracheophyta</taxon>
        <taxon>Spermatophyta</taxon>
        <taxon>Magnoliopsida</taxon>
        <taxon>Liliopsida</taxon>
        <taxon>Zingiberales</taxon>
        <taxon>Musaceae</taxon>
        <taxon>Musa</taxon>
    </lineage>
</organism>
<sequence length="125" mass="14580">MTIPNSESFFPARCCLPLAPEEEKETIMELMKTSEARIKEGDLYYLVSQRWWMEWQQYVGLDQSDDNSNEGLFGIPRRPGEVDNSNLVVNESAMEGNELDLKRSLQEGEDYSLVPQEVWMKILEW</sequence>
<keyword evidence="3" id="KW-1185">Reference proteome</keyword>
<dbReference type="SUPFAM" id="SSF143791">
    <property type="entry name" value="DUSP-like"/>
    <property type="match status" value="1"/>
</dbReference>
<reference evidence="2 3" key="1">
    <citation type="journal article" date="2019" name="Nat. Plants">
        <title>Genome sequencing of Musa balbisiana reveals subgenome evolution and function divergence in polyploid bananas.</title>
        <authorList>
            <person name="Yao X."/>
        </authorList>
    </citation>
    <scope>NUCLEOTIDE SEQUENCE [LARGE SCALE GENOMIC DNA]</scope>
    <source>
        <strain evidence="3">cv. DH-PKW</strain>
        <tissue evidence="2">Leaves</tissue>
    </source>
</reference>
<dbReference type="InterPro" id="IPR006615">
    <property type="entry name" value="Pept_C19_DUSP"/>
</dbReference>
<evidence type="ECO:0000259" key="1">
    <source>
        <dbReference type="PROSITE" id="PS51283"/>
    </source>
</evidence>
<protein>
    <recommendedName>
        <fullName evidence="1">DUSP domain-containing protein</fullName>
    </recommendedName>
</protein>
<dbReference type="Proteomes" id="UP000317650">
    <property type="component" value="Chromosome 5"/>
</dbReference>
<dbReference type="AlphaFoldDB" id="A0A4S8JVZ4"/>
<dbReference type="PROSITE" id="PS51283">
    <property type="entry name" value="DUSP"/>
    <property type="match status" value="1"/>
</dbReference>